<keyword evidence="2" id="KW-1185">Reference proteome</keyword>
<comment type="caution">
    <text evidence="1">The sequence shown here is derived from an EMBL/GenBank/DDBJ whole genome shotgun (WGS) entry which is preliminary data.</text>
</comment>
<dbReference type="Proteomes" id="UP001243375">
    <property type="component" value="Unassembled WGS sequence"/>
</dbReference>
<sequence>MAQSRHAHFQNEEDSGDDSSPGLQFESRRLRSNTVRHSAVTSDVDNTMNPHDSGDDIQLTPSEPVPIAGTTRNVLHLHQVTRPSELERSAERNDLDSVPKDGDNVPPPSIGNSPESSKRPKVRMNSTPVSVSMPLTFQEPNIKNTDGLTGGLARAKSQRSLNSPRASWSSDQQRILSEKLLQGRASSRAASVRYSVEAATEKPVSANDRSDPLPGPKTSRISKWLSEMYAKVKASRRVSWIIPTVTDYNLMKPVIRCSVSAWLGLVFLLINPILRVEGQSAFFSVVVAFIAPPNLPFIQAMEQIIYLWVFVGLAWVWVIICAACISAVRTNDVNPAFLAQVENKYSGLKATNPEQYQRRIIFEGTYIQAKPAVLCAVFLAVGTAVLTLIKIKTAPSPYTFALVLSCVLMAVCFTLLHYFPYNYYDIGSLFMLPMTFQLAIAIFCSIFVFPTSVSSSFTLGLNKILKPVLHSAEDMLGLFDDMVSVKEQCLSKDRSSTDEELLAKERERKQETLKEWAKIGMDIRNTVASAASALGPLKAQESYLTREASFSRFAGKDIQELFVPAQGVQLRFGGIGIFFEIIATAIEHTHLDSAVFTASASRPPSPSLSRATSLRPGEPRGSPRRSESHTHLAEQHSHIGSPLASQYTMTSDTAVSEASSRRDSHLPHSIGHVLHKRLHLPHLPISWRPDREDHGFTHDDRNSSHTSVMDHLRKDPPAVGVYESMKYMALEQKEEIDPDYFIRQFGLLAKCSTPLVKATIAGLKESVSWHLLVDKDRSIYRGMLGLRRTVLQTEEGIRKHRTVTQELEETLQRYRQHDRLQILEPFRTLFDEKYPDEAETDKSKLQQRKGVEEDSDDIHDEVDPDDDLLRESLDLGHAKRRDPDNKAFSTPALNALRYVGKASDFLTSKEAFFSLKAGILVVCLALPAYIQSSAGWYYYEKGFWALIMGQLTISLNSAETAAAWLQRIQATFWGCLVGLLMWYISTGDGHGNRYGLAVVTAICFPLLMTVRIYWPGPPLAGIIFGVSAALVVSYSWINTHLLQTTNLTYGWNVAYTRFIAVTIGITAAWIISALPPTRSARKGIRRSYAGTVKEMGAMFCDIISEMLDPYYVELPDSDCTTRKKVLAMKRRLVKLKARHANIGFELSFKGVWPADRYSLSKGYGFTIAKEQYHGIPTEVTVSVLESQEYQQYALATSTIFFV</sequence>
<gene>
    <name evidence="1" type="ORF">QFC22_001909</name>
</gene>
<proteinExistence type="predicted"/>
<reference evidence="1" key="1">
    <citation type="submission" date="2023-04" db="EMBL/GenBank/DDBJ databases">
        <title>Draft Genome sequencing of Naganishia species isolated from polar environments using Oxford Nanopore Technology.</title>
        <authorList>
            <person name="Leo P."/>
            <person name="Venkateswaran K."/>
        </authorList>
    </citation>
    <scope>NUCLEOTIDE SEQUENCE</scope>
    <source>
        <strain evidence="1">MNA-CCFEE 5425</strain>
    </source>
</reference>
<name>A0ACC2XFR7_9TREE</name>
<evidence type="ECO:0000313" key="1">
    <source>
        <dbReference type="EMBL" id="KAJ9122481.1"/>
    </source>
</evidence>
<dbReference type="EMBL" id="JASBWU010000004">
    <property type="protein sequence ID" value="KAJ9122481.1"/>
    <property type="molecule type" value="Genomic_DNA"/>
</dbReference>
<evidence type="ECO:0000313" key="2">
    <source>
        <dbReference type="Proteomes" id="UP001243375"/>
    </source>
</evidence>
<protein>
    <submittedName>
        <fullName evidence="1">Uncharacterized protein</fullName>
    </submittedName>
</protein>
<accession>A0ACC2XFR7</accession>
<organism evidence="1 2">
    <name type="scientific">Naganishia vaughanmartiniae</name>
    <dbReference type="NCBI Taxonomy" id="1424756"/>
    <lineage>
        <taxon>Eukaryota</taxon>
        <taxon>Fungi</taxon>
        <taxon>Dikarya</taxon>
        <taxon>Basidiomycota</taxon>
        <taxon>Agaricomycotina</taxon>
        <taxon>Tremellomycetes</taxon>
        <taxon>Filobasidiales</taxon>
        <taxon>Filobasidiaceae</taxon>
        <taxon>Naganishia</taxon>
    </lineage>
</organism>